<dbReference type="InterPro" id="IPR021338">
    <property type="entry name" value="DUF2953"/>
</dbReference>
<dbReference type="RefSeq" id="WP_166145827.1">
    <property type="nucleotide sequence ID" value="NZ_JAAOIW010000001.1"/>
</dbReference>
<proteinExistence type="predicted"/>
<reference evidence="1" key="1">
    <citation type="submission" date="2020-03" db="EMBL/GenBank/DDBJ databases">
        <title>Draft sequencing of Paenibacilllus sp. S3N08.</title>
        <authorList>
            <person name="Kim D.-U."/>
        </authorList>
    </citation>
    <scope>NUCLEOTIDE SEQUENCE</scope>
    <source>
        <strain evidence="1">S3N08</strain>
    </source>
</reference>
<accession>A0ABX0IXU0</accession>
<sequence>MWIWITGTVVVIIVIVLSSSIKIRLTLIREDKDDEISFDARFLFGLLRKRIAIPSIQFNNLIDGVKLESEYIDANEKQLISAKEEQITTKTIKESFDNALSLFKGCFRLHEWLVDTISHVRCTQFRWRTQVGIGDAPETALATGMIWGLKSTMLGFLTRFIKLDVRPEIQVLPRYNESKFSTDVLVVLQIRMVHIAIAGCQLLYRIVKVKGGLRTWRRVLFKS</sequence>
<comment type="caution">
    <text evidence="1">The sequence shown here is derived from an EMBL/GenBank/DDBJ whole genome shotgun (WGS) entry which is preliminary data.</text>
</comment>
<organism evidence="1 2">
    <name type="scientific">Paenibacillus agricola</name>
    <dbReference type="NCBI Taxonomy" id="2716264"/>
    <lineage>
        <taxon>Bacteria</taxon>
        <taxon>Bacillati</taxon>
        <taxon>Bacillota</taxon>
        <taxon>Bacilli</taxon>
        <taxon>Bacillales</taxon>
        <taxon>Paenibacillaceae</taxon>
        <taxon>Paenibacillus</taxon>
    </lineage>
</organism>
<dbReference type="Pfam" id="PF11167">
    <property type="entry name" value="DUF2953"/>
    <property type="match status" value="1"/>
</dbReference>
<keyword evidence="2" id="KW-1185">Reference proteome</keyword>
<dbReference type="Proteomes" id="UP001165962">
    <property type="component" value="Unassembled WGS sequence"/>
</dbReference>
<evidence type="ECO:0000313" key="1">
    <source>
        <dbReference type="EMBL" id="NHN28769.1"/>
    </source>
</evidence>
<gene>
    <name evidence="1" type="ORF">G9U52_02855</name>
</gene>
<protein>
    <submittedName>
        <fullName evidence="1">DUF2953 domain-containing protein</fullName>
    </submittedName>
</protein>
<dbReference type="EMBL" id="JAAOIW010000001">
    <property type="protein sequence ID" value="NHN28769.1"/>
    <property type="molecule type" value="Genomic_DNA"/>
</dbReference>
<evidence type="ECO:0000313" key="2">
    <source>
        <dbReference type="Proteomes" id="UP001165962"/>
    </source>
</evidence>
<name>A0ABX0IXU0_9BACL</name>